<comment type="caution">
    <text evidence="1">The sequence shown here is derived from an EMBL/GenBank/DDBJ whole genome shotgun (WGS) entry which is preliminary data.</text>
</comment>
<evidence type="ECO:0000313" key="2">
    <source>
        <dbReference type="Proteomes" id="UP000886804"/>
    </source>
</evidence>
<dbReference type="Proteomes" id="UP000886804">
    <property type="component" value="Unassembled WGS sequence"/>
</dbReference>
<evidence type="ECO:0000313" key="1">
    <source>
        <dbReference type="EMBL" id="HJB08531.1"/>
    </source>
</evidence>
<accession>A0A9D2L9S7</accession>
<reference evidence="1" key="2">
    <citation type="submission" date="2021-04" db="EMBL/GenBank/DDBJ databases">
        <authorList>
            <person name="Gilroy R."/>
        </authorList>
    </citation>
    <scope>NUCLEOTIDE SEQUENCE</scope>
    <source>
        <strain evidence="1">CHK188-4685</strain>
    </source>
</reference>
<organism evidence="1 2">
    <name type="scientific">Candidatus Enterocloster faecavium</name>
    <dbReference type="NCBI Taxonomy" id="2838560"/>
    <lineage>
        <taxon>Bacteria</taxon>
        <taxon>Bacillati</taxon>
        <taxon>Bacillota</taxon>
        <taxon>Clostridia</taxon>
        <taxon>Lachnospirales</taxon>
        <taxon>Lachnospiraceae</taxon>
        <taxon>Enterocloster</taxon>
    </lineage>
</organism>
<dbReference type="AlphaFoldDB" id="A0A9D2L9S7"/>
<name>A0A9D2L9S7_9FIRM</name>
<reference evidence="1" key="1">
    <citation type="journal article" date="2021" name="PeerJ">
        <title>Extensive microbial diversity within the chicken gut microbiome revealed by metagenomics and culture.</title>
        <authorList>
            <person name="Gilroy R."/>
            <person name="Ravi A."/>
            <person name="Getino M."/>
            <person name="Pursley I."/>
            <person name="Horton D.L."/>
            <person name="Alikhan N.F."/>
            <person name="Baker D."/>
            <person name="Gharbi K."/>
            <person name="Hall N."/>
            <person name="Watson M."/>
            <person name="Adriaenssens E.M."/>
            <person name="Foster-Nyarko E."/>
            <person name="Jarju S."/>
            <person name="Secka A."/>
            <person name="Antonio M."/>
            <person name="Oren A."/>
            <person name="Chaudhuri R.R."/>
            <person name="La Ragione R."/>
            <person name="Hildebrand F."/>
            <person name="Pallen M.J."/>
        </authorList>
    </citation>
    <scope>NUCLEOTIDE SEQUENCE</scope>
    <source>
        <strain evidence="1">CHK188-4685</strain>
    </source>
</reference>
<gene>
    <name evidence="1" type="ORF">H9716_11835</name>
</gene>
<dbReference type="EMBL" id="DWYS01000141">
    <property type="protein sequence ID" value="HJB08531.1"/>
    <property type="molecule type" value="Genomic_DNA"/>
</dbReference>
<proteinExistence type="predicted"/>
<sequence>MITEQQSALISIKSREHSRFSNLQRNNRTIGYAIFTAIILGMTTGCSVGGKINEIPSNEHNDYKSVLLGQSDFICTDLDNKRLNISEIVKVITTDDSITVNAAKFASADIDSDGTEEVILWLKINDINDYGFEILHYQNADIYGYTVPYRALMDLKQDGTFIFSSGASDSGIGKIAFSKTGYSISKQAYSQSEYGSNNELNIQYFIDDEPCSEDDFNNALNAQDHKADVEWYDLSENNINEILN</sequence>
<protein>
    <submittedName>
        <fullName evidence="1">Uncharacterized protein</fullName>
    </submittedName>
</protein>